<keyword evidence="1" id="KW-0732">Signal</keyword>
<name>A0A4U6V0S4_SETVI</name>
<evidence type="ECO:0000313" key="2">
    <source>
        <dbReference type="EMBL" id="TKW20249.1"/>
    </source>
</evidence>
<dbReference type="Proteomes" id="UP000298652">
    <property type="component" value="Chromosome 4"/>
</dbReference>
<keyword evidence="3" id="KW-1185">Reference proteome</keyword>
<feature type="signal peptide" evidence="1">
    <location>
        <begin position="1"/>
        <end position="18"/>
    </location>
</feature>
<protein>
    <submittedName>
        <fullName evidence="2">Uncharacterized protein</fullName>
    </submittedName>
</protein>
<accession>A0A4U6V0S4</accession>
<gene>
    <name evidence="2" type="ORF">SEVIR_4G073402v2</name>
</gene>
<sequence>MVMLLLACSLIPINTNRARQCFSVHCRSTKLPEHSARH</sequence>
<evidence type="ECO:0000256" key="1">
    <source>
        <dbReference type="SAM" id="SignalP"/>
    </source>
</evidence>
<proteinExistence type="predicted"/>
<dbReference type="Gramene" id="TKW20249">
    <property type="protein sequence ID" value="TKW20249"/>
    <property type="gene ID" value="SEVIR_4G073402v2"/>
</dbReference>
<feature type="chain" id="PRO_5020775318" evidence="1">
    <location>
        <begin position="19"/>
        <end position="38"/>
    </location>
</feature>
<dbReference type="AlphaFoldDB" id="A0A4U6V0S4"/>
<organism evidence="2 3">
    <name type="scientific">Setaria viridis</name>
    <name type="common">Green bristlegrass</name>
    <name type="synonym">Setaria italica subsp. viridis</name>
    <dbReference type="NCBI Taxonomy" id="4556"/>
    <lineage>
        <taxon>Eukaryota</taxon>
        <taxon>Viridiplantae</taxon>
        <taxon>Streptophyta</taxon>
        <taxon>Embryophyta</taxon>
        <taxon>Tracheophyta</taxon>
        <taxon>Spermatophyta</taxon>
        <taxon>Magnoliopsida</taxon>
        <taxon>Liliopsida</taxon>
        <taxon>Poales</taxon>
        <taxon>Poaceae</taxon>
        <taxon>PACMAD clade</taxon>
        <taxon>Panicoideae</taxon>
        <taxon>Panicodae</taxon>
        <taxon>Paniceae</taxon>
        <taxon>Cenchrinae</taxon>
        <taxon>Setaria</taxon>
    </lineage>
</organism>
<dbReference type="EMBL" id="CM016555">
    <property type="protein sequence ID" value="TKW20249.1"/>
    <property type="molecule type" value="Genomic_DNA"/>
</dbReference>
<reference evidence="2" key="1">
    <citation type="submission" date="2019-03" db="EMBL/GenBank/DDBJ databases">
        <title>WGS assembly of Setaria viridis.</title>
        <authorList>
            <person name="Huang P."/>
            <person name="Jenkins J."/>
            <person name="Grimwood J."/>
            <person name="Barry K."/>
            <person name="Healey A."/>
            <person name="Mamidi S."/>
            <person name="Sreedasyam A."/>
            <person name="Shu S."/>
            <person name="Feldman M."/>
            <person name="Wu J."/>
            <person name="Yu Y."/>
            <person name="Chen C."/>
            <person name="Johnson J."/>
            <person name="Rokhsar D."/>
            <person name="Baxter I."/>
            <person name="Schmutz J."/>
            <person name="Brutnell T."/>
            <person name="Kellogg E."/>
        </authorList>
    </citation>
    <scope>NUCLEOTIDE SEQUENCE [LARGE SCALE GENOMIC DNA]</scope>
</reference>
<evidence type="ECO:0000313" key="3">
    <source>
        <dbReference type="Proteomes" id="UP000298652"/>
    </source>
</evidence>